<evidence type="ECO:0000256" key="7">
    <source>
        <dbReference type="SAM" id="Phobius"/>
    </source>
</evidence>
<keyword evidence="5 7" id="KW-1133">Transmembrane helix</keyword>
<dbReference type="InterPro" id="IPR000515">
    <property type="entry name" value="MetI-like"/>
</dbReference>
<gene>
    <name evidence="9" type="ORF">UFOPK2975_00284</name>
</gene>
<accession>A0A6J6WU49</accession>
<feature type="transmembrane region" description="Helical" evidence="7">
    <location>
        <begin position="69"/>
        <end position="95"/>
    </location>
</feature>
<dbReference type="InterPro" id="IPR035906">
    <property type="entry name" value="MetI-like_sf"/>
</dbReference>
<dbReference type="PANTHER" id="PTHR30151:SF41">
    <property type="entry name" value="ABC TRANSPORTER PERMEASE PROTEIN"/>
    <property type="match status" value="1"/>
</dbReference>
<reference evidence="9" key="1">
    <citation type="submission" date="2020-05" db="EMBL/GenBank/DDBJ databases">
        <authorList>
            <person name="Chiriac C."/>
            <person name="Salcher M."/>
            <person name="Ghai R."/>
            <person name="Kavagutti S V."/>
        </authorList>
    </citation>
    <scope>NUCLEOTIDE SEQUENCE</scope>
</reference>
<protein>
    <submittedName>
        <fullName evidence="9">Unannotated protein</fullName>
    </submittedName>
</protein>
<dbReference type="SUPFAM" id="SSF161098">
    <property type="entry name" value="MetI-like"/>
    <property type="match status" value="1"/>
</dbReference>
<sequence length="271" mass="29631">MTFKARLQKIVTRYFGPTVVFALFIFAWYALAYGLENNFSPASNTPMIIPPPHRLFEDFHGIVRTKIVVAFWISLKTSLVGLTISIVFGLTLGVLMAQAKWLERSLWPYLIALQVTPIIAIVPLMIKLVGSNFAARVLVTVIISLFPIVSNTLFGVQSTPKNMHDLFTLHKASRATRLLKLQLPAASPAIFSGLRISAGLAVIGAIVGDFFFAKGDPGLGKLITQFFLNSQAGPMFVTALAATLLGLMLFIAFGRLNTLVVGIWYEGSISQ</sequence>
<dbReference type="PROSITE" id="PS50928">
    <property type="entry name" value="ABC_TM1"/>
    <property type="match status" value="1"/>
</dbReference>
<evidence type="ECO:0000256" key="3">
    <source>
        <dbReference type="ARBA" id="ARBA00022475"/>
    </source>
</evidence>
<dbReference type="GO" id="GO:0005886">
    <property type="term" value="C:plasma membrane"/>
    <property type="evidence" value="ECO:0007669"/>
    <property type="project" value="UniProtKB-SubCell"/>
</dbReference>
<dbReference type="PANTHER" id="PTHR30151">
    <property type="entry name" value="ALKANE SULFONATE ABC TRANSPORTER-RELATED, MEMBRANE SUBUNIT"/>
    <property type="match status" value="1"/>
</dbReference>
<dbReference type="Gene3D" id="1.10.3720.10">
    <property type="entry name" value="MetI-like"/>
    <property type="match status" value="1"/>
</dbReference>
<keyword evidence="6 7" id="KW-0472">Membrane</keyword>
<feature type="domain" description="ABC transmembrane type-1" evidence="8">
    <location>
        <begin position="71"/>
        <end position="257"/>
    </location>
</feature>
<proteinExistence type="predicted"/>
<organism evidence="9">
    <name type="scientific">freshwater metagenome</name>
    <dbReference type="NCBI Taxonomy" id="449393"/>
    <lineage>
        <taxon>unclassified sequences</taxon>
        <taxon>metagenomes</taxon>
        <taxon>ecological metagenomes</taxon>
    </lineage>
</organism>
<evidence type="ECO:0000256" key="4">
    <source>
        <dbReference type="ARBA" id="ARBA00022692"/>
    </source>
</evidence>
<evidence type="ECO:0000256" key="6">
    <source>
        <dbReference type="ARBA" id="ARBA00023136"/>
    </source>
</evidence>
<evidence type="ECO:0000256" key="2">
    <source>
        <dbReference type="ARBA" id="ARBA00022448"/>
    </source>
</evidence>
<evidence type="ECO:0000313" key="9">
    <source>
        <dbReference type="EMBL" id="CAB4787115.1"/>
    </source>
</evidence>
<name>A0A6J6WU49_9ZZZZ</name>
<feature type="transmembrane region" description="Helical" evidence="7">
    <location>
        <begin position="189"/>
        <end position="212"/>
    </location>
</feature>
<dbReference type="EMBL" id="CAFAAG010000011">
    <property type="protein sequence ID" value="CAB4787115.1"/>
    <property type="molecule type" value="Genomic_DNA"/>
</dbReference>
<feature type="transmembrane region" description="Helical" evidence="7">
    <location>
        <begin position="12"/>
        <end position="31"/>
    </location>
</feature>
<dbReference type="CDD" id="cd06261">
    <property type="entry name" value="TM_PBP2"/>
    <property type="match status" value="1"/>
</dbReference>
<keyword evidence="3" id="KW-1003">Cell membrane</keyword>
<evidence type="ECO:0000256" key="5">
    <source>
        <dbReference type="ARBA" id="ARBA00022989"/>
    </source>
</evidence>
<evidence type="ECO:0000256" key="1">
    <source>
        <dbReference type="ARBA" id="ARBA00004651"/>
    </source>
</evidence>
<feature type="transmembrane region" description="Helical" evidence="7">
    <location>
        <begin position="133"/>
        <end position="154"/>
    </location>
</feature>
<comment type="subcellular location">
    <subcellularLocation>
        <location evidence="1">Cell membrane</location>
        <topology evidence="1">Multi-pass membrane protein</topology>
    </subcellularLocation>
</comment>
<keyword evidence="2" id="KW-0813">Transport</keyword>
<evidence type="ECO:0000259" key="8">
    <source>
        <dbReference type="PROSITE" id="PS50928"/>
    </source>
</evidence>
<keyword evidence="4 7" id="KW-0812">Transmembrane</keyword>
<dbReference type="Pfam" id="PF00528">
    <property type="entry name" value="BPD_transp_1"/>
    <property type="match status" value="1"/>
</dbReference>
<feature type="transmembrane region" description="Helical" evidence="7">
    <location>
        <begin position="232"/>
        <end position="253"/>
    </location>
</feature>
<dbReference type="GO" id="GO:0055085">
    <property type="term" value="P:transmembrane transport"/>
    <property type="evidence" value="ECO:0007669"/>
    <property type="project" value="InterPro"/>
</dbReference>
<dbReference type="AlphaFoldDB" id="A0A6J6WU49"/>
<feature type="transmembrane region" description="Helical" evidence="7">
    <location>
        <begin position="107"/>
        <end position="127"/>
    </location>
</feature>